<protein>
    <recommendedName>
        <fullName evidence="5">ethanolamine kinase</fullName>
        <ecNumber evidence="5">2.7.1.82</ecNumber>
    </recommendedName>
</protein>
<keyword evidence="7" id="KW-1185">Reference proteome</keyword>
<evidence type="ECO:0000256" key="4">
    <source>
        <dbReference type="ARBA" id="ARBA00038211"/>
    </source>
</evidence>
<name>A0ABN9KRA2_9NEOB</name>
<dbReference type="Pfam" id="PF01633">
    <property type="entry name" value="Choline_kinase"/>
    <property type="match status" value="1"/>
</dbReference>
<accession>A0ABN9KRA2</accession>
<dbReference type="PANTHER" id="PTHR22603:SF35">
    <property type="entry name" value="CHOLINE_ETHANOLAMINE KINASE"/>
    <property type="match status" value="1"/>
</dbReference>
<comment type="similarity">
    <text evidence="4">Belongs to the choline/ethanolamine kinase family.</text>
</comment>
<evidence type="ECO:0000313" key="6">
    <source>
        <dbReference type="EMBL" id="CAJ0920713.1"/>
    </source>
</evidence>
<gene>
    <name evidence="6" type="ORF">RIMI_LOCUS1347080</name>
</gene>
<dbReference type="InterPro" id="IPR011009">
    <property type="entry name" value="Kinase-like_dom_sf"/>
</dbReference>
<dbReference type="Proteomes" id="UP001176940">
    <property type="component" value="Unassembled WGS sequence"/>
</dbReference>
<dbReference type="PANTHER" id="PTHR22603">
    <property type="entry name" value="CHOLINE/ETHANOALAMINE KINASE"/>
    <property type="match status" value="1"/>
</dbReference>
<evidence type="ECO:0000256" key="3">
    <source>
        <dbReference type="ARBA" id="ARBA00037883"/>
    </source>
</evidence>
<proteinExistence type="inferred from homology"/>
<evidence type="ECO:0000256" key="1">
    <source>
        <dbReference type="ARBA" id="ARBA00023209"/>
    </source>
</evidence>
<keyword evidence="2" id="KW-1208">Phospholipid metabolism</keyword>
<dbReference type="EMBL" id="CAUEEQ010001736">
    <property type="protein sequence ID" value="CAJ0920713.1"/>
    <property type="molecule type" value="Genomic_DNA"/>
</dbReference>
<dbReference type="EC" id="2.7.1.82" evidence="5"/>
<keyword evidence="1" id="KW-0444">Lipid biosynthesis</keyword>
<evidence type="ECO:0000256" key="5">
    <source>
        <dbReference type="ARBA" id="ARBA00038874"/>
    </source>
</evidence>
<organism evidence="6 7">
    <name type="scientific">Ranitomeya imitator</name>
    <name type="common">mimic poison frog</name>
    <dbReference type="NCBI Taxonomy" id="111125"/>
    <lineage>
        <taxon>Eukaryota</taxon>
        <taxon>Metazoa</taxon>
        <taxon>Chordata</taxon>
        <taxon>Craniata</taxon>
        <taxon>Vertebrata</taxon>
        <taxon>Euteleostomi</taxon>
        <taxon>Amphibia</taxon>
        <taxon>Batrachia</taxon>
        <taxon>Anura</taxon>
        <taxon>Neobatrachia</taxon>
        <taxon>Hyloidea</taxon>
        <taxon>Dendrobatidae</taxon>
        <taxon>Dendrobatinae</taxon>
        <taxon>Ranitomeya</taxon>
    </lineage>
</organism>
<dbReference type="Gene3D" id="3.90.1200.10">
    <property type="match status" value="1"/>
</dbReference>
<keyword evidence="1" id="KW-0594">Phospholipid biosynthesis</keyword>
<comment type="pathway">
    <text evidence="3">Phospholipid metabolism; phosphatidylethanolamine biosynthesis; phosphatidylethanolamine from ethanolamine: step 1/3.</text>
</comment>
<evidence type="ECO:0000256" key="2">
    <source>
        <dbReference type="ARBA" id="ARBA00023264"/>
    </source>
</evidence>
<sequence length="94" mass="11176">MVFFHKAGWKKYIPSRRLVTAELSVPEISSEIAQKLARFHMMEMPFNKEPVWLFKTMEKYMSEISSLSFTRAALVEKFNKLKSFHLEEEMKSLK</sequence>
<feature type="non-terminal residue" evidence="6">
    <location>
        <position position="94"/>
    </location>
</feature>
<comment type="caution">
    <text evidence="6">The sequence shown here is derived from an EMBL/GenBank/DDBJ whole genome shotgun (WGS) entry which is preliminary data.</text>
</comment>
<keyword evidence="1" id="KW-0443">Lipid metabolism</keyword>
<evidence type="ECO:0000313" key="7">
    <source>
        <dbReference type="Proteomes" id="UP001176940"/>
    </source>
</evidence>
<reference evidence="6" key="1">
    <citation type="submission" date="2023-07" db="EMBL/GenBank/DDBJ databases">
        <authorList>
            <person name="Stuckert A."/>
        </authorList>
    </citation>
    <scope>NUCLEOTIDE SEQUENCE</scope>
</reference>
<dbReference type="SUPFAM" id="SSF56112">
    <property type="entry name" value="Protein kinase-like (PK-like)"/>
    <property type="match status" value="1"/>
</dbReference>